<feature type="transmembrane region" description="Helical" evidence="7">
    <location>
        <begin position="102"/>
        <end position="120"/>
    </location>
</feature>
<evidence type="ECO:0000256" key="3">
    <source>
        <dbReference type="ARBA" id="ARBA00022692"/>
    </source>
</evidence>
<keyword evidence="3 7" id="KW-0812">Transmembrane</keyword>
<name>A0A4U0XMV4_9PEZI</name>
<reference evidence="9 10" key="1">
    <citation type="submission" date="2017-03" db="EMBL/GenBank/DDBJ databases">
        <title>Genomes of endolithic fungi from Antarctica.</title>
        <authorList>
            <person name="Coleine C."/>
            <person name="Masonjones S."/>
            <person name="Stajich J.E."/>
        </authorList>
    </citation>
    <scope>NUCLEOTIDE SEQUENCE [LARGE SCALE GENOMIC DNA]</scope>
    <source>
        <strain evidence="9 10">CCFEE 5187</strain>
    </source>
</reference>
<comment type="similarity">
    <text evidence="2">Belongs to the major facilitator superfamily.</text>
</comment>
<feature type="transmembrane region" description="Helical" evidence="7">
    <location>
        <begin position="481"/>
        <end position="499"/>
    </location>
</feature>
<feature type="domain" description="Major facilitator superfamily (MFS) profile" evidence="8">
    <location>
        <begin position="104"/>
        <end position="531"/>
    </location>
</feature>
<evidence type="ECO:0000259" key="8">
    <source>
        <dbReference type="PROSITE" id="PS50850"/>
    </source>
</evidence>
<protein>
    <recommendedName>
        <fullName evidence="8">Major facilitator superfamily (MFS) profile domain-containing protein</fullName>
    </recommendedName>
</protein>
<keyword evidence="4 7" id="KW-1133">Transmembrane helix</keyword>
<feature type="compositionally biased region" description="Low complexity" evidence="6">
    <location>
        <begin position="62"/>
        <end position="73"/>
    </location>
</feature>
<dbReference type="PROSITE" id="PS50850">
    <property type="entry name" value="MFS"/>
    <property type="match status" value="1"/>
</dbReference>
<dbReference type="SUPFAM" id="SSF103473">
    <property type="entry name" value="MFS general substrate transporter"/>
    <property type="match status" value="1"/>
</dbReference>
<feature type="transmembrane region" description="Helical" evidence="7">
    <location>
        <begin position="373"/>
        <end position="392"/>
    </location>
</feature>
<dbReference type="Proteomes" id="UP000308768">
    <property type="component" value="Unassembled WGS sequence"/>
</dbReference>
<sequence>MPGPGLPDPAFASHDLDERTILAYEEGHDADISSNIGFIPEKHSSSTENVHELTDLEKGPHTSSSSITAADAPASPPDPNIVWWDSDQDPANPMNWSMKLKWGNIAVLSIITLITPLASSMFAPGVPQVMKDFKSSNQQLATFVVSVYVLGFAFGPLVIAPLSELYGRLRIYHGCNLLFVIFTVACAVSSNLNMLIGFRFLGGCVGVAPLTIGGGTIADVMPQEKRGGAMAIWALGPLLGPVLGPVAGGYLCQAKGWRWVFYLLAIMAGAVSIAAVFLMRETYAPTILARKTARLRKETGNQDLRSKLDNGMLPKTLFLHSIVRPTKMLLFSPIVAALSVYMAVVYSILYLLFTTFTFVFEDTYHFSSGNVGLTYVASGVGMLLGLGVLGAVSDRIMKAKSKNGGMKPEYRLPPLVPGGLCIPVGLFMYGWSAQYHVHWIVPMIGTLFVGLGLIAVFMCIQTYLVDAFTVHAASAMAANTVLRSIFGALLPLAGLRMYAVLGLGWGNSLVGFVALALLPIPFLLLKYGESIRTNPRFQVKL</sequence>
<comment type="subcellular location">
    <subcellularLocation>
        <location evidence="1">Membrane</location>
        <topology evidence="1">Multi-pass membrane protein</topology>
    </subcellularLocation>
</comment>
<dbReference type="InterPro" id="IPR020846">
    <property type="entry name" value="MFS_dom"/>
</dbReference>
<feature type="transmembrane region" description="Helical" evidence="7">
    <location>
        <begin position="257"/>
        <end position="278"/>
    </location>
</feature>
<feature type="compositionally biased region" description="Basic and acidic residues" evidence="6">
    <location>
        <begin position="40"/>
        <end position="60"/>
    </location>
</feature>
<dbReference type="FunFam" id="1.20.1250.20:FF:000011">
    <property type="entry name" value="MFS multidrug transporter, putative"/>
    <property type="match status" value="1"/>
</dbReference>
<dbReference type="GO" id="GO:0016020">
    <property type="term" value="C:membrane"/>
    <property type="evidence" value="ECO:0007669"/>
    <property type="project" value="UniProtKB-SubCell"/>
</dbReference>
<dbReference type="CDD" id="cd17323">
    <property type="entry name" value="MFS_Tpo1_MDR_like"/>
    <property type="match status" value="1"/>
</dbReference>
<evidence type="ECO:0000256" key="7">
    <source>
        <dbReference type="SAM" id="Phobius"/>
    </source>
</evidence>
<dbReference type="PANTHER" id="PTHR23502">
    <property type="entry name" value="MAJOR FACILITATOR SUPERFAMILY"/>
    <property type="match status" value="1"/>
</dbReference>
<evidence type="ECO:0000313" key="10">
    <source>
        <dbReference type="Proteomes" id="UP000308768"/>
    </source>
</evidence>
<evidence type="ECO:0000256" key="4">
    <source>
        <dbReference type="ARBA" id="ARBA00022989"/>
    </source>
</evidence>
<feature type="transmembrane region" description="Helical" evidence="7">
    <location>
        <begin position="230"/>
        <end position="251"/>
    </location>
</feature>
<feature type="transmembrane region" description="Helical" evidence="7">
    <location>
        <begin position="196"/>
        <end position="218"/>
    </location>
</feature>
<dbReference type="Gene3D" id="1.20.1250.20">
    <property type="entry name" value="MFS general substrate transporter like domains"/>
    <property type="match status" value="1"/>
</dbReference>
<dbReference type="InterPro" id="IPR036259">
    <property type="entry name" value="MFS_trans_sf"/>
</dbReference>
<dbReference type="OrthoDB" id="5296287at2759"/>
<evidence type="ECO:0000256" key="2">
    <source>
        <dbReference type="ARBA" id="ARBA00008335"/>
    </source>
</evidence>
<dbReference type="GO" id="GO:0022857">
    <property type="term" value="F:transmembrane transporter activity"/>
    <property type="evidence" value="ECO:0007669"/>
    <property type="project" value="InterPro"/>
</dbReference>
<accession>A0A4U0XMV4</accession>
<dbReference type="EMBL" id="NAJN01000213">
    <property type="protein sequence ID" value="TKA76908.1"/>
    <property type="molecule type" value="Genomic_DNA"/>
</dbReference>
<proteinExistence type="inferred from homology"/>
<comment type="caution">
    <text evidence="9">The sequence shown here is derived from an EMBL/GenBank/DDBJ whole genome shotgun (WGS) entry which is preliminary data.</text>
</comment>
<dbReference type="Pfam" id="PF07690">
    <property type="entry name" value="MFS_1"/>
    <property type="match status" value="1"/>
</dbReference>
<dbReference type="InterPro" id="IPR011701">
    <property type="entry name" value="MFS"/>
</dbReference>
<feature type="transmembrane region" description="Helical" evidence="7">
    <location>
        <begin position="412"/>
        <end position="431"/>
    </location>
</feature>
<evidence type="ECO:0000256" key="1">
    <source>
        <dbReference type="ARBA" id="ARBA00004141"/>
    </source>
</evidence>
<evidence type="ECO:0000313" key="9">
    <source>
        <dbReference type="EMBL" id="TKA76908.1"/>
    </source>
</evidence>
<feature type="region of interest" description="Disordered" evidence="6">
    <location>
        <begin position="39"/>
        <end position="75"/>
    </location>
</feature>
<dbReference type="STRING" id="331657.A0A4U0XMV4"/>
<feature type="transmembrane region" description="Helical" evidence="7">
    <location>
        <begin position="329"/>
        <end position="353"/>
    </location>
</feature>
<dbReference type="AlphaFoldDB" id="A0A4U0XMV4"/>
<keyword evidence="5 7" id="KW-0472">Membrane</keyword>
<evidence type="ECO:0000256" key="6">
    <source>
        <dbReference type="SAM" id="MobiDB-lite"/>
    </source>
</evidence>
<dbReference type="PANTHER" id="PTHR23502:SF68">
    <property type="entry name" value="MULTIDRUG TRANSPORTER, PUTATIVE (AFU_ORTHOLOGUE AFUA_3G01120)-RELATED"/>
    <property type="match status" value="1"/>
</dbReference>
<feature type="transmembrane region" description="Helical" evidence="7">
    <location>
        <begin position="171"/>
        <end position="190"/>
    </location>
</feature>
<evidence type="ECO:0000256" key="5">
    <source>
        <dbReference type="ARBA" id="ARBA00023136"/>
    </source>
</evidence>
<organism evidence="9 10">
    <name type="scientific">Cryomyces minteri</name>
    <dbReference type="NCBI Taxonomy" id="331657"/>
    <lineage>
        <taxon>Eukaryota</taxon>
        <taxon>Fungi</taxon>
        <taxon>Dikarya</taxon>
        <taxon>Ascomycota</taxon>
        <taxon>Pezizomycotina</taxon>
        <taxon>Dothideomycetes</taxon>
        <taxon>Dothideomycetes incertae sedis</taxon>
        <taxon>Cryomyces</taxon>
    </lineage>
</organism>
<feature type="transmembrane region" description="Helical" evidence="7">
    <location>
        <begin position="140"/>
        <end position="159"/>
    </location>
</feature>
<gene>
    <name evidence="9" type="ORF">B0A49_02743</name>
</gene>
<keyword evidence="10" id="KW-1185">Reference proteome</keyword>
<feature type="transmembrane region" description="Helical" evidence="7">
    <location>
        <begin position="505"/>
        <end position="525"/>
    </location>
</feature>
<feature type="transmembrane region" description="Helical" evidence="7">
    <location>
        <begin position="437"/>
        <end position="460"/>
    </location>
</feature>